<organism evidence="2 3">
    <name type="scientific">Candidatus Vogelbacteria bacterium RIFOXYD2_FULL_44_9</name>
    <dbReference type="NCBI Taxonomy" id="1802441"/>
    <lineage>
        <taxon>Bacteria</taxon>
        <taxon>Candidatus Vogeliibacteriota</taxon>
    </lineage>
</organism>
<dbReference type="AlphaFoldDB" id="A0A1G2QQ69"/>
<accession>A0A1G2QQ69</accession>
<keyword evidence="1" id="KW-1133">Transmembrane helix</keyword>
<dbReference type="Proteomes" id="UP000177140">
    <property type="component" value="Unassembled WGS sequence"/>
</dbReference>
<gene>
    <name evidence="2" type="ORF">A2556_02940</name>
</gene>
<dbReference type="EMBL" id="MHTM01000007">
    <property type="protein sequence ID" value="OHA62628.1"/>
    <property type="molecule type" value="Genomic_DNA"/>
</dbReference>
<evidence type="ECO:0000313" key="2">
    <source>
        <dbReference type="EMBL" id="OHA62628.1"/>
    </source>
</evidence>
<comment type="caution">
    <text evidence="2">The sequence shown here is derived from an EMBL/GenBank/DDBJ whole genome shotgun (WGS) entry which is preliminary data.</text>
</comment>
<feature type="transmembrane region" description="Helical" evidence="1">
    <location>
        <begin position="25"/>
        <end position="43"/>
    </location>
</feature>
<proteinExistence type="predicted"/>
<name>A0A1G2QQ69_9BACT</name>
<protein>
    <submittedName>
        <fullName evidence="2">Uncharacterized protein</fullName>
    </submittedName>
</protein>
<keyword evidence="1" id="KW-0472">Membrane</keyword>
<sequence>MTIYAGFTFVTAAGDPGKIKQAKSMFFNLIIGAFIVLGCFAISEALTNTVADLGPITVPGIGS</sequence>
<reference evidence="2 3" key="1">
    <citation type="journal article" date="2016" name="Nat. Commun.">
        <title>Thousands of microbial genomes shed light on interconnected biogeochemical processes in an aquifer system.</title>
        <authorList>
            <person name="Anantharaman K."/>
            <person name="Brown C.T."/>
            <person name="Hug L.A."/>
            <person name="Sharon I."/>
            <person name="Castelle C.J."/>
            <person name="Probst A.J."/>
            <person name="Thomas B.C."/>
            <person name="Singh A."/>
            <person name="Wilkins M.J."/>
            <person name="Karaoz U."/>
            <person name="Brodie E.L."/>
            <person name="Williams K.H."/>
            <person name="Hubbard S.S."/>
            <person name="Banfield J.F."/>
        </authorList>
    </citation>
    <scope>NUCLEOTIDE SEQUENCE [LARGE SCALE GENOMIC DNA]</scope>
</reference>
<evidence type="ECO:0000256" key="1">
    <source>
        <dbReference type="SAM" id="Phobius"/>
    </source>
</evidence>
<keyword evidence="1" id="KW-0812">Transmembrane</keyword>
<evidence type="ECO:0000313" key="3">
    <source>
        <dbReference type="Proteomes" id="UP000177140"/>
    </source>
</evidence>